<dbReference type="PANTHER" id="PTHR43806">
    <property type="entry name" value="PEPTIDASE S8"/>
    <property type="match status" value="1"/>
</dbReference>
<keyword evidence="2 5" id="KW-0645">Protease</keyword>
<protein>
    <submittedName>
        <fullName evidence="8">Subtilase family protein</fullName>
    </submittedName>
</protein>
<dbReference type="OrthoDB" id="5405281at2"/>
<dbReference type="PANTHER" id="PTHR43806:SF11">
    <property type="entry name" value="CEREVISIN-RELATED"/>
    <property type="match status" value="1"/>
</dbReference>
<feature type="active site" description="Charge relay system" evidence="5">
    <location>
        <position position="508"/>
    </location>
</feature>
<dbReference type="Pfam" id="PF00082">
    <property type="entry name" value="Peptidase_S8"/>
    <property type="match status" value="1"/>
</dbReference>
<feature type="active site" description="Charge relay system" evidence="5">
    <location>
        <position position="353"/>
    </location>
</feature>
<reference evidence="8 9" key="1">
    <citation type="submission" date="2018-11" db="EMBL/GenBank/DDBJ databases">
        <title>Genomic Encyclopedia of Type Strains, Phase IV (KMG-IV): sequencing the most valuable type-strain genomes for metagenomic binning, comparative biology and taxonomic classification.</title>
        <authorList>
            <person name="Goeker M."/>
        </authorList>
    </citation>
    <scope>NUCLEOTIDE SEQUENCE [LARGE SCALE GENOMIC DNA]</scope>
    <source>
        <strain evidence="8 9">DSM 16974</strain>
    </source>
</reference>
<dbReference type="RefSeq" id="WP_123639083.1">
    <property type="nucleotide sequence ID" value="NZ_RJUK01000002.1"/>
</dbReference>
<feature type="region of interest" description="Disordered" evidence="6">
    <location>
        <begin position="98"/>
        <end position="133"/>
    </location>
</feature>
<dbReference type="GO" id="GO:0004252">
    <property type="term" value="F:serine-type endopeptidase activity"/>
    <property type="evidence" value="ECO:0007669"/>
    <property type="project" value="UniProtKB-UniRule"/>
</dbReference>
<keyword evidence="9" id="KW-1185">Reference proteome</keyword>
<dbReference type="InterPro" id="IPR015500">
    <property type="entry name" value="Peptidase_S8_subtilisin-rel"/>
</dbReference>
<dbReference type="SUPFAM" id="SSF52743">
    <property type="entry name" value="Subtilisin-like"/>
    <property type="match status" value="1"/>
</dbReference>
<dbReference type="Proteomes" id="UP000273643">
    <property type="component" value="Unassembled WGS sequence"/>
</dbReference>
<dbReference type="PROSITE" id="PS00138">
    <property type="entry name" value="SUBTILASE_SER"/>
    <property type="match status" value="1"/>
</dbReference>
<keyword evidence="3 5" id="KW-0378">Hydrolase</keyword>
<evidence type="ECO:0000313" key="8">
    <source>
        <dbReference type="EMBL" id="ROQ18454.1"/>
    </source>
</evidence>
<evidence type="ECO:0000256" key="4">
    <source>
        <dbReference type="ARBA" id="ARBA00022825"/>
    </source>
</evidence>
<name>A0A3N1NEX4_9GAMM</name>
<gene>
    <name evidence="8" type="ORF">EDC38_2681</name>
</gene>
<feature type="domain" description="Peptidase S8/S53" evidence="7">
    <location>
        <begin position="314"/>
        <end position="554"/>
    </location>
</feature>
<evidence type="ECO:0000256" key="1">
    <source>
        <dbReference type="ARBA" id="ARBA00011073"/>
    </source>
</evidence>
<dbReference type="PROSITE" id="PS51892">
    <property type="entry name" value="SUBTILASE"/>
    <property type="match status" value="1"/>
</dbReference>
<dbReference type="AlphaFoldDB" id="A0A3N1NEX4"/>
<evidence type="ECO:0000256" key="3">
    <source>
        <dbReference type="ARBA" id="ARBA00022801"/>
    </source>
</evidence>
<proteinExistence type="inferred from homology"/>
<accession>A0A3N1NEX4</accession>
<dbReference type="InterPro" id="IPR036852">
    <property type="entry name" value="Peptidase_S8/S53_dom_sf"/>
</dbReference>
<dbReference type="PRINTS" id="PR00723">
    <property type="entry name" value="SUBTILISIN"/>
</dbReference>
<dbReference type="CDD" id="cd05561">
    <property type="entry name" value="Peptidases_S8_4"/>
    <property type="match status" value="1"/>
</dbReference>
<keyword evidence="4 5" id="KW-0720">Serine protease</keyword>
<comment type="caution">
    <text evidence="8">The sequence shown here is derived from an EMBL/GenBank/DDBJ whole genome shotgun (WGS) entry which is preliminary data.</text>
</comment>
<dbReference type="InterPro" id="IPR050131">
    <property type="entry name" value="Peptidase_S8_subtilisin-like"/>
</dbReference>
<organism evidence="8 9">
    <name type="scientific">Marinimicrobium koreense</name>
    <dbReference type="NCBI Taxonomy" id="306545"/>
    <lineage>
        <taxon>Bacteria</taxon>
        <taxon>Pseudomonadati</taxon>
        <taxon>Pseudomonadota</taxon>
        <taxon>Gammaproteobacteria</taxon>
        <taxon>Cellvibrionales</taxon>
        <taxon>Cellvibrionaceae</taxon>
        <taxon>Marinimicrobium</taxon>
    </lineage>
</organism>
<dbReference type="GO" id="GO:0006508">
    <property type="term" value="P:proteolysis"/>
    <property type="evidence" value="ECO:0007669"/>
    <property type="project" value="UniProtKB-KW"/>
</dbReference>
<sequence length="567" mass="61356">MPANGLLPSPRLLLASLLGVVLGAGTVQADSPFSFTSSSQTLYLAQVDDNDLDELDDDIDDELEDLEDELDDLDDDIEDELEDDLEDQLDDELEDELDDLAEDAAEDAMDDDAEDLAEELAEEAAEDELEDSLDDDAEDLAEDLAEEAAENRLDEDDWEDELDDIDDLEDELDDDDLDDRFDEDDELADALEERLLDALEEDLDSLIELNTGDLIVRNEMLVLADDELLEQLSRHPALDLRERRPLSALGTNLGSFEVKGDVPLEALRTELRERYPGLSVDFNHGYEYHQGPTTAPDAPLTLSALYCPGAPSRSGTAIGMLDGPVNTRHPAFARARLQQKAFAARPSFRDLEHGTAVASLLVGRTKDWEGLVPDAELYIASVFSEQAQYGSIATTQTLITALDWLASRPVEVINISLSGPANQTLETVLEQIRSRGILPVAAVGNAGPLADPQYPAAYPTVVAVTAVDRALDLYPYAVRGDHLDFAAYGVNLTVASGEDGFTRVSGTSFASPVVTALLARQLAHTGSPGQALQALSEDTVDLGEPGKDPLFGLGLPGKSQLITPASP</sequence>
<dbReference type="InterPro" id="IPR023828">
    <property type="entry name" value="Peptidase_S8_Ser-AS"/>
</dbReference>
<dbReference type="InterPro" id="IPR000209">
    <property type="entry name" value="Peptidase_S8/S53_dom"/>
</dbReference>
<evidence type="ECO:0000313" key="9">
    <source>
        <dbReference type="Proteomes" id="UP000273643"/>
    </source>
</evidence>
<comment type="similarity">
    <text evidence="1 5">Belongs to the peptidase S8 family.</text>
</comment>
<evidence type="ECO:0000256" key="5">
    <source>
        <dbReference type="PROSITE-ProRule" id="PRU01240"/>
    </source>
</evidence>
<dbReference type="Gene3D" id="3.40.50.200">
    <property type="entry name" value="Peptidase S8/S53 domain"/>
    <property type="match status" value="1"/>
</dbReference>
<dbReference type="EMBL" id="RJUK01000002">
    <property type="protein sequence ID" value="ROQ18454.1"/>
    <property type="molecule type" value="Genomic_DNA"/>
</dbReference>
<feature type="active site" description="Charge relay system" evidence="5">
    <location>
        <position position="322"/>
    </location>
</feature>
<evidence type="ECO:0000256" key="2">
    <source>
        <dbReference type="ARBA" id="ARBA00022670"/>
    </source>
</evidence>
<evidence type="ECO:0000259" key="7">
    <source>
        <dbReference type="Pfam" id="PF00082"/>
    </source>
</evidence>
<evidence type="ECO:0000256" key="6">
    <source>
        <dbReference type="SAM" id="MobiDB-lite"/>
    </source>
</evidence>